<dbReference type="RefSeq" id="WP_345016689.1">
    <property type="nucleotide sequence ID" value="NZ_BAABDO010000003.1"/>
</dbReference>
<dbReference type="PANTHER" id="PTHR43433:SF5">
    <property type="entry name" value="AB HYDROLASE-1 DOMAIN-CONTAINING PROTEIN"/>
    <property type="match status" value="1"/>
</dbReference>
<proteinExistence type="predicted"/>
<keyword evidence="2" id="KW-0378">Hydrolase</keyword>
<keyword evidence="3" id="KW-1185">Reference proteome</keyword>
<gene>
    <name evidence="2" type="ORF">GCM10022416_03540</name>
</gene>
<evidence type="ECO:0000313" key="3">
    <source>
        <dbReference type="Proteomes" id="UP001500266"/>
    </source>
</evidence>
<dbReference type="InterPro" id="IPR000073">
    <property type="entry name" value="AB_hydrolase_1"/>
</dbReference>
<feature type="domain" description="AB hydrolase-1" evidence="1">
    <location>
        <begin position="13"/>
        <end position="240"/>
    </location>
</feature>
<accession>A0ABP7XZA2</accession>
<evidence type="ECO:0000313" key="2">
    <source>
        <dbReference type="EMBL" id="GAA4128119.1"/>
    </source>
</evidence>
<name>A0ABP7XZA2_9ACTN</name>
<dbReference type="InterPro" id="IPR029058">
    <property type="entry name" value="AB_hydrolase_fold"/>
</dbReference>
<reference evidence="3" key="1">
    <citation type="journal article" date="2019" name="Int. J. Syst. Evol. Microbiol.">
        <title>The Global Catalogue of Microorganisms (GCM) 10K type strain sequencing project: providing services to taxonomists for standard genome sequencing and annotation.</title>
        <authorList>
            <consortium name="The Broad Institute Genomics Platform"/>
            <consortium name="The Broad Institute Genome Sequencing Center for Infectious Disease"/>
            <person name="Wu L."/>
            <person name="Ma J."/>
        </authorList>
    </citation>
    <scope>NUCLEOTIDE SEQUENCE [LARGE SCALE GENOMIC DNA]</scope>
    <source>
        <strain evidence="3">JCM 17316</strain>
    </source>
</reference>
<sequence length="259" mass="27166">MIAAKRTGIGTDVVLLHGVGLDRAMWRRCVPALAARHRVTLLDLPGHGGSAPVPPGTDLPGLAAAVAGALPGPSHVVGFSLGALVAQELALRSPASVRSLTLVSAVADRTPEQAAAVRARLELTRRDPAATARAAVDRWFDDAWRKAEPELAEEILQTLLATDRDSYARCYEIFCTADRDLWPRLGGITAPTLAVTGSDDPGSTPEMSRKIAAAVPGARAVVVPGVRHLLPLQAPGELAALILEHTRSVDGERPSPHAS</sequence>
<dbReference type="PANTHER" id="PTHR43433">
    <property type="entry name" value="HYDROLASE, ALPHA/BETA FOLD FAMILY PROTEIN"/>
    <property type="match status" value="1"/>
</dbReference>
<dbReference type="Gene3D" id="3.40.50.1820">
    <property type="entry name" value="alpha/beta hydrolase"/>
    <property type="match status" value="1"/>
</dbReference>
<protein>
    <submittedName>
        <fullName evidence="2">Alpha/beta fold hydrolase</fullName>
    </submittedName>
</protein>
<organism evidence="2 3">
    <name type="scientific">Actinomadura keratinilytica</name>
    <dbReference type="NCBI Taxonomy" id="547461"/>
    <lineage>
        <taxon>Bacteria</taxon>
        <taxon>Bacillati</taxon>
        <taxon>Actinomycetota</taxon>
        <taxon>Actinomycetes</taxon>
        <taxon>Streptosporangiales</taxon>
        <taxon>Thermomonosporaceae</taxon>
        <taxon>Actinomadura</taxon>
    </lineage>
</organism>
<dbReference type="Pfam" id="PF12697">
    <property type="entry name" value="Abhydrolase_6"/>
    <property type="match status" value="1"/>
</dbReference>
<dbReference type="SUPFAM" id="SSF53474">
    <property type="entry name" value="alpha/beta-Hydrolases"/>
    <property type="match status" value="1"/>
</dbReference>
<comment type="caution">
    <text evidence="2">The sequence shown here is derived from an EMBL/GenBank/DDBJ whole genome shotgun (WGS) entry which is preliminary data.</text>
</comment>
<dbReference type="InterPro" id="IPR050471">
    <property type="entry name" value="AB_hydrolase"/>
</dbReference>
<dbReference type="EMBL" id="BAABDO010000003">
    <property type="protein sequence ID" value="GAA4128119.1"/>
    <property type="molecule type" value="Genomic_DNA"/>
</dbReference>
<dbReference type="Proteomes" id="UP001500266">
    <property type="component" value="Unassembled WGS sequence"/>
</dbReference>
<dbReference type="GO" id="GO:0016787">
    <property type="term" value="F:hydrolase activity"/>
    <property type="evidence" value="ECO:0007669"/>
    <property type="project" value="UniProtKB-KW"/>
</dbReference>
<evidence type="ECO:0000259" key="1">
    <source>
        <dbReference type="Pfam" id="PF12697"/>
    </source>
</evidence>